<dbReference type="EC" id="2.7.13.3" evidence="2"/>
<accession>A0A250KXP4</accession>
<dbReference type="FunFam" id="3.30.565.10:FF:000006">
    <property type="entry name" value="Sensor histidine kinase WalK"/>
    <property type="match status" value="1"/>
</dbReference>
<dbReference type="SMART" id="SM00388">
    <property type="entry name" value="HisKA"/>
    <property type="match status" value="1"/>
</dbReference>
<dbReference type="Pfam" id="PF02518">
    <property type="entry name" value="HATPase_c"/>
    <property type="match status" value="1"/>
</dbReference>
<keyword evidence="4" id="KW-0808">Transferase</keyword>
<organism evidence="7 8">
    <name type="scientific">Methylocaldum marinum</name>
    <dbReference type="NCBI Taxonomy" id="1432792"/>
    <lineage>
        <taxon>Bacteria</taxon>
        <taxon>Pseudomonadati</taxon>
        <taxon>Pseudomonadota</taxon>
        <taxon>Gammaproteobacteria</taxon>
        <taxon>Methylococcales</taxon>
        <taxon>Methylococcaceae</taxon>
        <taxon>Methylocaldum</taxon>
    </lineage>
</organism>
<dbReference type="SMART" id="SM00387">
    <property type="entry name" value="HATPase_c"/>
    <property type="match status" value="1"/>
</dbReference>
<dbReference type="PANTHER" id="PTHR43547">
    <property type="entry name" value="TWO-COMPONENT HISTIDINE KINASE"/>
    <property type="match status" value="1"/>
</dbReference>
<keyword evidence="8" id="KW-1185">Reference proteome</keyword>
<evidence type="ECO:0000256" key="3">
    <source>
        <dbReference type="ARBA" id="ARBA00022553"/>
    </source>
</evidence>
<dbReference type="PRINTS" id="PR00344">
    <property type="entry name" value="BCTRLSENSOR"/>
</dbReference>
<dbReference type="CDD" id="cd00082">
    <property type="entry name" value="HisKA"/>
    <property type="match status" value="1"/>
</dbReference>
<feature type="domain" description="Histidine kinase" evidence="6">
    <location>
        <begin position="1"/>
        <end position="219"/>
    </location>
</feature>
<proteinExistence type="predicted"/>
<gene>
    <name evidence="7" type="ORF">sS8_4344</name>
</gene>
<reference evidence="7 8" key="1">
    <citation type="submission" date="2016-12" db="EMBL/GenBank/DDBJ databases">
        <title>Genome sequencing of Methylocaldum marinum.</title>
        <authorList>
            <person name="Takeuchi M."/>
            <person name="Kamagata Y."/>
            <person name="Hiraoka S."/>
            <person name="Oshima K."/>
            <person name="Hattori M."/>
            <person name="Iwasaki W."/>
        </authorList>
    </citation>
    <scope>NUCLEOTIDE SEQUENCE [LARGE SCALE GENOMIC DNA]</scope>
    <source>
        <strain evidence="7 8">S8</strain>
    </source>
</reference>
<dbReference type="CDD" id="cd00075">
    <property type="entry name" value="HATPase"/>
    <property type="match status" value="1"/>
</dbReference>
<dbReference type="SUPFAM" id="SSF55874">
    <property type="entry name" value="ATPase domain of HSP90 chaperone/DNA topoisomerase II/histidine kinase"/>
    <property type="match status" value="1"/>
</dbReference>
<evidence type="ECO:0000256" key="2">
    <source>
        <dbReference type="ARBA" id="ARBA00012438"/>
    </source>
</evidence>
<comment type="catalytic activity">
    <reaction evidence="1">
        <text>ATP + protein L-histidine = ADP + protein N-phospho-L-histidine.</text>
        <dbReference type="EC" id="2.7.13.3"/>
    </reaction>
</comment>
<dbReference type="InterPro" id="IPR036097">
    <property type="entry name" value="HisK_dim/P_sf"/>
</dbReference>
<protein>
    <recommendedName>
        <fullName evidence="2">histidine kinase</fullName>
        <ecNumber evidence="2">2.7.13.3</ecNumber>
    </recommendedName>
</protein>
<evidence type="ECO:0000256" key="1">
    <source>
        <dbReference type="ARBA" id="ARBA00000085"/>
    </source>
</evidence>
<evidence type="ECO:0000256" key="5">
    <source>
        <dbReference type="ARBA" id="ARBA00022777"/>
    </source>
</evidence>
<evidence type="ECO:0000256" key="4">
    <source>
        <dbReference type="ARBA" id="ARBA00022679"/>
    </source>
</evidence>
<dbReference type="Pfam" id="PF00512">
    <property type="entry name" value="HisKA"/>
    <property type="match status" value="1"/>
</dbReference>
<dbReference type="GO" id="GO:0005886">
    <property type="term" value="C:plasma membrane"/>
    <property type="evidence" value="ECO:0007669"/>
    <property type="project" value="UniProtKB-ARBA"/>
</dbReference>
<dbReference type="Gene3D" id="3.30.565.10">
    <property type="entry name" value="Histidine kinase-like ATPase, C-terminal domain"/>
    <property type="match status" value="1"/>
</dbReference>
<evidence type="ECO:0000313" key="7">
    <source>
        <dbReference type="EMBL" id="BBA36274.1"/>
    </source>
</evidence>
<dbReference type="KEGG" id="mmai:sS8_4344"/>
<dbReference type="PROSITE" id="PS50109">
    <property type="entry name" value="HIS_KIN"/>
    <property type="match status" value="1"/>
</dbReference>
<name>A0A250KXP4_9GAMM</name>
<evidence type="ECO:0000259" key="6">
    <source>
        <dbReference type="PROSITE" id="PS50109"/>
    </source>
</evidence>
<dbReference type="GO" id="GO:0000155">
    <property type="term" value="F:phosphorelay sensor kinase activity"/>
    <property type="evidence" value="ECO:0007669"/>
    <property type="project" value="InterPro"/>
</dbReference>
<dbReference type="InterPro" id="IPR036890">
    <property type="entry name" value="HATPase_C_sf"/>
</dbReference>
<keyword evidence="3" id="KW-0597">Phosphoprotein</keyword>
<evidence type="ECO:0000313" key="8">
    <source>
        <dbReference type="Proteomes" id="UP000266313"/>
    </source>
</evidence>
<dbReference type="InterPro" id="IPR004358">
    <property type="entry name" value="Sig_transdc_His_kin-like_C"/>
</dbReference>
<keyword evidence="5 7" id="KW-0418">Kinase</keyword>
<dbReference type="EMBL" id="AP017928">
    <property type="protein sequence ID" value="BBA36274.1"/>
    <property type="molecule type" value="Genomic_DNA"/>
</dbReference>
<dbReference type="Gene3D" id="1.10.287.130">
    <property type="match status" value="1"/>
</dbReference>
<dbReference type="InterPro" id="IPR003661">
    <property type="entry name" value="HisK_dim/P_dom"/>
</dbReference>
<sequence>MLAHELRNPLASIRYAIEVLRRLDLQEPRAEWAREVVDRQAAQMSRMIDELLDVSRITRGQITLHPVPLNLAAVIVRAVEVNLPLIKARQLRLIVESGPLDIDLDGDEVRLTQALANILNNAAKYSNEGGRIWLSVEIESGEAAVRIRDEGIGIPPELLPHIFDLFTQGPRSLDRSQGGLGIGLSLVRSLIEMHGGRVGVSSDGEGRGTEFVVWLPLRREQGLIARRDPHDLPATWSKLNFLAT</sequence>
<dbReference type="SUPFAM" id="SSF47384">
    <property type="entry name" value="Homodimeric domain of signal transducing histidine kinase"/>
    <property type="match status" value="1"/>
</dbReference>
<dbReference type="PANTHER" id="PTHR43547:SF2">
    <property type="entry name" value="HYBRID SIGNAL TRANSDUCTION HISTIDINE KINASE C"/>
    <property type="match status" value="1"/>
</dbReference>
<dbReference type="InterPro" id="IPR005467">
    <property type="entry name" value="His_kinase_dom"/>
</dbReference>
<dbReference type="InterPro" id="IPR003594">
    <property type="entry name" value="HATPase_dom"/>
</dbReference>
<dbReference type="AlphaFoldDB" id="A0A250KXP4"/>
<dbReference type="Proteomes" id="UP000266313">
    <property type="component" value="Chromosome"/>
</dbReference>